<dbReference type="Pfam" id="PF05920">
    <property type="entry name" value="Homeobox_KN"/>
    <property type="match status" value="1"/>
</dbReference>
<gene>
    <name evidence="9" type="ORF">M441DRAFT_135524</name>
</gene>
<dbReference type="InterPro" id="IPR013087">
    <property type="entry name" value="Znf_C2H2_type"/>
</dbReference>
<feature type="region of interest" description="Disordered" evidence="6">
    <location>
        <begin position="133"/>
        <end position="209"/>
    </location>
</feature>
<evidence type="ECO:0000256" key="5">
    <source>
        <dbReference type="PROSITE-ProRule" id="PRU00108"/>
    </source>
</evidence>
<accession>A0A2T3ZEU9</accession>
<feature type="DNA-binding region" description="Homeobox" evidence="5">
    <location>
        <begin position="18"/>
        <end position="80"/>
    </location>
</feature>
<feature type="compositionally biased region" description="Basic residues" evidence="6">
    <location>
        <begin position="191"/>
        <end position="209"/>
    </location>
</feature>
<evidence type="ECO:0000256" key="3">
    <source>
        <dbReference type="ARBA" id="ARBA00023242"/>
    </source>
</evidence>
<keyword evidence="10" id="KW-1185">Reference proteome</keyword>
<sequence>MGKLSSSEKVNQNGTNTNNTASSRFPREVIQILRSWLASNVRHPYPNDEDKEKLAQQTGLSKAQISTWMANARRKENVRASRSGGYPIHRKETSVLREMNPMERWEHSPPEHEPVPIDVIEKAASASSIEISARGHPAGSGHVDDGSTRSIGHGSSAGSMGTSRSSNGSSGSAFSHTSRVSLGSFGSFGSARKRGRHRRRLPGSRANGMHHMRPAVHKFQCTFCTETFKTKHDWQRHEKSLHLSIEQWVCSPEGPSQLCPRQGCLACAYCGLKEPPPEHADQHVYSLCVNRPLAERTFYRKDHIRQHLSHFHDVKFQSWSMDGWRTAAPEIRSRCGFCGHIMESWGERVEHLADHFKGGKSMVDWTGDWGFEEEVLRNVENALPPYLIHFERLSPNPYEASKEEGIHDKISQNYEELPNSDLMSDHHSAGLIDPATVQHGQIHLDASQSGLHSWVQLPNVTGTATSDSFKQQQVSFIDHALDKFWSQDPVNHQSNLEMLSDPNNSLLSKEFTQQSPLGTDDPSFIQVLNSEEIGSLDPSQVLHWNLIGDDVPQLNVYPEKLPRPTPQGQPTSGANSIRPSRYFITDANCYRRLEKELTRFVLSSLSPNNPGQHIPTDEELQNQARWIIYDDDDPWNQTAADNAEWLARFKRDVGLAPADEGPGMPPLGPPRAWRLEDGGSGFHPPYLKPKDGKLIEFTADVPVAVDDRIYNVSRETAEHFARALCEGQYRPPPSVFCSRDLEDGLRLYVEECLGNLHYPTDDELRTKAQEILGTTATAADDPNLLEKFKAAYLLGYLQRNNHDGAKLVEQSAHDMFNSARSAVSIEASEMGIASDVEPWRLTHNGV</sequence>
<evidence type="ECO:0000313" key="9">
    <source>
        <dbReference type="EMBL" id="PTB43313.1"/>
    </source>
</evidence>
<reference evidence="9 10" key="1">
    <citation type="submission" date="2016-07" db="EMBL/GenBank/DDBJ databases">
        <title>Multiple horizontal gene transfer events from other fungi enriched the ability of initially mycotrophic Trichoderma (Ascomycota) to feed on dead plant biomass.</title>
        <authorList>
            <consortium name="DOE Joint Genome Institute"/>
            <person name="Aerts A."/>
            <person name="Atanasova L."/>
            <person name="Chenthamara K."/>
            <person name="Zhang J."/>
            <person name="Grujic M."/>
            <person name="Henrissat B."/>
            <person name="Kuo A."/>
            <person name="Salamov A."/>
            <person name="Lipzen A."/>
            <person name="Labutti K."/>
            <person name="Barry K."/>
            <person name="Miao Y."/>
            <person name="Rahimi M.J."/>
            <person name="Shen Q."/>
            <person name="Grigoriev I.V."/>
            <person name="Kubicek C.P."/>
            <person name="Druzhinina I.S."/>
        </authorList>
    </citation>
    <scope>NUCLEOTIDE SEQUENCE [LARGE SCALE GENOMIC DNA]</scope>
    <source>
        <strain evidence="9 10">CBS 433.97</strain>
    </source>
</reference>
<dbReference type="InterPro" id="IPR008422">
    <property type="entry name" value="KN_HD"/>
</dbReference>
<evidence type="ECO:0000256" key="4">
    <source>
        <dbReference type="PROSITE-ProRule" id="PRU00042"/>
    </source>
</evidence>
<dbReference type="SMART" id="SM00355">
    <property type="entry name" value="ZnF_C2H2"/>
    <property type="match status" value="2"/>
</dbReference>
<keyword evidence="1 5" id="KW-0238">DNA-binding</keyword>
<name>A0A2T3ZEU9_TRIA4</name>
<feature type="region of interest" description="Disordered" evidence="6">
    <location>
        <begin position="1"/>
        <end position="25"/>
    </location>
</feature>
<dbReference type="InterPro" id="IPR009057">
    <property type="entry name" value="Homeodomain-like_sf"/>
</dbReference>
<keyword evidence="4" id="KW-0479">Metal-binding</keyword>
<dbReference type="PROSITE" id="PS00028">
    <property type="entry name" value="ZINC_FINGER_C2H2_1"/>
    <property type="match status" value="1"/>
</dbReference>
<dbReference type="OrthoDB" id="10056939at2759"/>
<dbReference type="GO" id="GO:0008270">
    <property type="term" value="F:zinc ion binding"/>
    <property type="evidence" value="ECO:0007669"/>
    <property type="project" value="UniProtKB-KW"/>
</dbReference>
<dbReference type="PROSITE" id="PS50157">
    <property type="entry name" value="ZINC_FINGER_C2H2_2"/>
    <property type="match status" value="1"/>
</dbReference>
<evidence type="ECO:0000256" key="1">
    <source>
        <dbReference type="ARBA" id="ARBA00023125"/>
    </source>
</evidence>
<evidence type="ECO:0000259" key="7">
    <source>
        <dbReference type="PROSITE" id="PS50071"/>
    </source>
</evidence>
<keyword evidence="4" id="KW-0862">Zinc</keyword>
<dbReference type="GO" id="GO:0005634">
    <property type="term" value="C:nucleus"/>
    <property type="evidence" value="ECO:0007669"/>
    <property type="project" value="UniProtKB-SubCell"/>
</dbReference>
<proteinExistence type="predicted"/>
<keyword evidence="2 5" id="KW-0371">Homeobox</keyword>
<comment type="subcellular location">
    <subcellularLocation>
        <location evidence="5">Nucleus</location>
    </subcellularLocation>
</comment>
<feature type="compositionally biased region" description="Polar residues" evidence="6">
    <location>
        <begin position="1"/>
        <end position="23"/>
    </location>
</feature>
<keyword evidence="4" id="KW-0863">Zinc-finger</keyword>
<dbReference type="GO" id="GO:0003677">
    <property type="term" value="F:DNA binding"/>
    <property type="evidence" value="ECO:0007669"/>
    <property type="project" value="UniProtKB-UniRule"/>
</dbReference>
<dbReference type="Gene3D" id="1.10.10.60">
    <property type="entry name" value="Homeodomain-like"/>
    <property type="match status" value="1"/>
</dbReference>
<dbReference type="SUPFAM" id="SSF46689">
    <property type="entry name" value="Homeodomain-like"/>
    <property type="match status" value="1"/>
</dbReference>
<feature type="domain" description="Homeobox" evidence="7">
    <location>
        <begin position="16"/>
        <end position="79"/>
    </location>
</feature>
<dbReference type="AlphaFoldDB" id="A0A2T3ZEU9"/>
<protein>
    <recommendedName>
        <fullName evidence="11">Homeobox domain-containing protein</fullName>
    </recommendedName>
</protein>
<feature type="domain" description="C2H2-type" evidence="8">
    <location>
        <begin position="219"/>
        <end position="247"/>
    </location>
</feature>
<dbReference type="GO" id="GO:0006355">
    <property type="term" value="P:regulation of DNA-templated transcription"/>
    <property type="evidence" value="ECO:0007669"/>
    <property type="project" value="InterPro"/>
</dbReference>
<evidence type="ECO:0008006" key="11">
    <source>
        <dbReference type="Google" id="ProtNLM"/>
    </source>
</evidence>
<organism evidence="9 10">
    <name type="scientific">Trichoderma asperellum (strain ATCC 204424 / CBS 433.97 / NBRC 101777)</name>
    <dbReference type="NCBI Taxonomy" id="1042311"/>
    <lineage>
        <taxon>Eukaryota</taxon>
        <taxon>Fungi</taxon>
        <taxon>Dikarya</taxon>
        <taxon>Ascomycota</taxon>
        <taxon>Pezizomycotina</taxon>
        <taxon>Sordariomycetes</taxon>
        <taxon>Hypocreomycetidae</taxon>
        <taxon>Hypocreales</taxon>
        <taxon>Hypocreaceae</taxon>
        <taxon>Trichoderma</taxon>
    </lineage>
</organism>
<feature type="compositionally biased region" description="Low complexity" evidence="6">
    <location>
        <begin position="154"/>
        <end position="178"/>
    </location>
</feature>
<dbReference type="CDD" id="cd00086">
    <property type="entry name" value="homeodomain"/>
    <property type="match status" value="1"/>
</dbReference>
<dbReference type="SMART" id="SM00389">
    <property type="entry name" value="HOX"/>
    <property type="match status" value="1"/>
</dbReference>
<dbReference type="InterPro" id="IPR001356">
    <property type="entry name" value="HD"/>
</dbReference>
<dbReference type="InterPro" id="IPR050224">
    <property type="entry name" value="TALE_homeobox"/>
</dbReference>
<evidence type="ECO:0000256" key="2">
    <source>
        <dbReference type="ARBA" id="ARBA00023155"/>
    </source>
</evidence>
<dbReference type="STRING" id="1042311.A0A2T3ZEU9"/>
<dbReference type="PROSITE" id="PS50071">
    <property type="entry name" value="HOMEOBOX_2"/>
    <property type="match status" value="1"/>
</dbReference>
<evidence type="ECO:0000259" key="8">
    <source>
        <dbReference type="PROSITE" id="PS50157"/>
    </source>
</evidence>
<dbReference type="PANTHER" id="PTHR11850">
    <property type="entry name" value="HOMEOBOX PROTEIN TRANSCRIPTION FACTORS"/>
    <property type="match status" value="1"/>
</dbReference>
<dbReference type="EMBL" id="KZ679259">
    <property type="protein sequence ID" value="PTB43313.1"/>
    <property type="molecule type" value="Genomic_DNA"/>
</dbReference>
<evidence type="ECO:0000313" key="10">
    <source>
        <dbReference type="Proteomes" id="UP000240493"/>
    </source>
</evidence>
<keyword evidence="3 5" id="KW-0539">Nucleus</keyword>
<dbReference type="Proteomes" id="UP000240493">
    <property type="component" value="Unassembled WGS sequence"/>
</dbReference>
<evidence type="ECO:0000256" key="6">
    <source>
        <dbReference type="SAM" id="MobiDB-lite"/>
    </source>
</evidence>